<reference evidence="5 6" key="1">
    <citation type="submission" date="2023-11" db="EMBL/GenBank/DDBJ databases">
        <title>Halocaridina rubra genome assembly.</title>
        <authorList>
            <person name="Smith C."/>
        </authorList>
    </citation>
    <scope>NUCLEOTIDE SEQUENCE [LARGE SCALE GENOMIC DNA]</scope>
    <source>
        <strain evidence="5">EP-1</strain>
        <tissue evidence="5">Whole</tissue>
    </source>
</reference>
<comment type="catalytic activity">
    <reaction evidence="2">
        <text>RX + glutathione = an S-substituted glutathione + a halide anion + H(+)</text>
        <dbReference type="Rhea" id="RHEA:16437"/>
        <dbReference type="ChEBI" id="CHEBI:15378"/>
        <dbReference type="ChEBI" id="CHEBI:16042"/>
        <dbReference type="ChEBI" id="CHEBI:17792"/>
        <dbReference type="ChEBI" id="CHEBI:57925"/>
        <dbReference type="ChEBI" id="CHEBI:90779"/>
        <dbReference type="EC" id="2.5.1.18"/>
    </reaction>
</comment>
<evidence type="ECO:0000256" key="2">
    <source>
        <dbReference type="ARBA" id="ARBA00047960"/>
    </source>
</evidence>
<evidence type="ECO:0000313" key="6">
    <source>
        <dbReference type="Proteomes" id="UP001381693"/>
    </source>
</evidence>
<dbReference type="PANTHER" id="PTHR11571">
    <property type="entry name" value="GLUTATHIONE S-TRANSFERASE"/>
    <property type="match status" value="1"/>
</dbReference>
<dbReference type="Gene3D" id="1.20.1050.10">
    <property type="match status" value="1"/>
</dbReference>
<evidence type="ECO:0000256" key="1">
    <source>
        <dbReference type="ARBA" id="ARBA00012452"/>
    </source>
</evidence>
<organism evidence="5 6">
    <name type="scientific">Halocaridina rubra</name>
    <name type="common">Hawaiian red shrimp</name>
    <dbReference type="NCBI Taxonomy" id="373956"/>
    <lineage>
        <taxon>Eukaryota</taxon>
        <taxon>Metazoa</taxon>
        <taxon>Ecdysozoa</taxon>
        <taxon>Arthropoda</taxon>
        <taxon>Crustacea</taxon>
        <taxon>Multicrustacea</taxon>
        <taxon>Malacostraca</taxon>
        <taxon>Eumalacostraca</taxon>
        <taxon>Eucarida</taxon>
        <taxon>Decapoda</taxon>
        <taxon>Pleocyemata</taxon>
        <taxon>Caridea</taxon>
        <taxon>Atyoidea</taxon>
        <taxon>Atyidae</taxon>
        <taxon>Halocaridina</taxon>
    </lineage>
</organism>
<feature type="domain" description="GST N-terminal" evidence="3">
    <location>
        <begin position="26"/>
        <end position="103"/>
    </location>
</feature>
<dbReference type="InterPro" id="IPR050213">
    <property type="entry name" value="GST_superfamily"/>
</dbReference>
<dbReference type="Proteomes" id="UP001381693">
    <property type="component" value="Unassembled WGS sequence"/>
</dbReference>
<accession>A0AAN8ZZM1</accession>
<dbReference type="InterPro" id="IPR010987">
    <property type="entry name" value="Glutathione-S-Trfase_C-like"/>
</dbReference>
<dbReference type="PROSITE" id="PS50404">
    <property type="entry name" value="GST_NTER"/>
    <property type="match status" value="1"/>
</dbReference>
<sequence>GSKRKRLVSIYHAESNTVSRILVTMPEYKLMYFNTMGHGEIIRWIFAYGGIPYKDERLTREEFDKIKSSIKGGKLPILMVDDKQLPQSLAIARFVAKKARIVPEDDWESALIDALADSLHEMLFDLYKLRQTIPDYNEYVGKVRDEFFPKSIAPIAQALDERMKDRQWYTGDKLTWGDLIIGRAFAEMYNRQPEMLKKFTHLVSHMQKVCEMPAIKKWIETRPESPF</sequence>
<dbReference type="InterPro" id="IPR036282">
    <property type="entry name" value="Glutathione-S-Trfase_C_sf"/>
</dbReference>
<protein>
    <recommendedName>
        <fullName evidence="1">glutathione transferase</fullName>
        <ecNumber evidence="1">2.5.1.18</ecNumber>
    </recommendedName>
</protein>
<dbReference type="Pfam" id="PF02798">
    <property type="entry name" value="GST_N"/>
    <property type="match status" value="1"/>
</dbReference>
<dbReference type="InterPro" id="IPR004045">
    <property type="entry name" value="Glutathione_S-Trfase_N"/>
</dbReference>
<dbReference type="InterPro" id="IPR036249">
    <property type="entry name" value="Thioredoxin-like_sf"/>
</dbReference>
<evidence type="ECO:0000259" key="3">
    <source>
        <dbReference type="PROSITE" id="PS50404"/>
    </source>
</evidence>
<dbReference type="SFLD" id="SFLDS00019">
    <property type="entry name" value="Glutathione_Transferase_(cytos"/>
    <property type="match status" value="1"/>
</dbReference>
<name>A0AAN8ZZM1_HALRR</name>
<dbReference type="EC" id="2.5.1.18" evidence="1"/>
<dbReference type="SFLD" id="SFLDG00363">
    <property type="entry name" value="AMPS_(cytGST):_Alpha-__Mu-__Pi"/>
    <property type="match status" value="1"/>
</dbReference>
<dbReference type="SFLD" id="SFLDG01205">
    <property type="entry name" value="AMPS.1"/>
    <property type="match status" value="1"/>
</dbReference>
<dbReference type="InterPro" id="IPR040079">
    <property type="entry name" value="Glutathione_S-Trfase"/>
</dbReference>
<keyword evidence="6" id="KW-1185">Reference proteome</keyword>
<dbReference type="GO" id="GO:0004364">
    <property type="term" value="F:glutathione transferase activity"/>
    <property type="evidence" value="ECO:0007669"/>
    <property type="project" value="UniProtKB-EC"/>
</dbReference>
<dbReference type="GO" id="GO:0006749">
    <property type="term" value="P:glutathione metabolic process"/>
    <property type="evidence" value="ECO:0007669"/>
    <property type="project" value="TreeGrafter"/>
</dbReference>
<dbReference type="Gene3D" id="3.40.30.10">
    <property type="entry name" value="Glutaredoxin"/>
    <property type="match status" value="1"/>
</dbReference>
<feature type="domain" description="GST C-terminal" evidence="4">
    <location>
        <begin position="105"/>
        <end position="227"/>
    </location>
</feature>
<feature type="non-terminal residue" evidence="5">
    <location>
        <position position="1"/>
    </location>
</feature>
<dbReference type="EMBL" id="JAXCGZ010021199">
    <property type="protein sequence ID" value="KAK7056586.1"/>
    <property type="molecule type" value="Genomic_DNA"/>
</dbReference>
<dbReference type="CDD" id="cd03039">
    <property type="entry name" value="GST_N_Sigma_like"/>
    <property type="match status" value="1"/>
</dbReference>
<dbReference type="AlphaFoldDB" id="A0AAN8ZZM1"/>
<dbReference type="PROSITE" id="PS50405">
    <property type="entry name" value="GST_CTER"/>
    <property type="match status" value="1"/>
</dbReference>
<dbReference type="Pfam" id="PF14497">
    <property type="entry name" value="GST_C_3"/>
    <property type="match status" value="1"/>
</dbReference>
<comment type="caution">
    <text evidence="5">The sequence shown here is derived from an EMBL/GenBank/DDBJ whole genome shotgun (WGS) entry which is preliminary data.</text>
</comment>
<evidence type="ECO:0000259" key="4">
    <source>
        <dbReference type="PROSITE" id="PS50405"/>
    </source>
</evidence>
<dbReference type="SUPFAM" id="SSF52833">
    <property type="entry name" value="Thioredoxin-like"/>
    <property type="match status" value="1"/>
</dbReference>
<dbReference type="FunFam" id="3.40.30.10:FF:000035">
    <property type="entry name" value="hematopoietic prostaglandin D synthase"/>
    <property type="match status" value="1"/>
</dbReference>
<dbReference type="PANTHER" id="PTHR11571:SF260">
    <property type="entry name" value="GLUTATHIONE S-TRANSFERASE"/>
    <property type="match status" value="1"/>
</dbReference>
<gene>
    <name evidence="5" type="ORF">SK128_017642</name>
</gene>
<proteinExistence type="predicted"/>
<dbReference type="GO" id="GO:0004602">
    <property type="term" value="F:glutathione peroxidase activity"/>
    <property type="evidence" value="ECO:0007669"/>
    <property type="project" value="UniProtKB-ARBA"/>
</dbReference>
<dbReference type="SUPFAM" id="SSF47616">
    <property type="entry name" value="GST C-terminal domain-like"/>
    <property type="match status" value="1"/>
</dbReference>
<evidence type="ECO:0000313" key="5">
    <source>
        <dbReference type="EMBL" id="KAK7056586.1"/>
    </source>
</evidence>
<dbReference type="InterPro" id="IPR004046">
    <property type="entry name" value="GST_C"/>
</dbReference>